<name>A0A0G4H7I6_VITBC</name>
<evidence type="ECO:0000256" key="2">
    <source>
        <dbReference type="SAM" id="SignalP"/>
    </source>
</evidence>
<keyword evidence="2" id="KW-0732">Signal</keyword>
<accession>A0A0G4H7I6</accession>
<dbReference type="AlphaFoldDB" id="A0A0G4H7I6"/>
<feature type="signal peptide" evidence="2">
    <location>
        <begin position="1"/>
        <end position="21"/>
    </location>
</feature>
<keyword evidence="4" id="KW-1185">Reference proteome</keyword>
<dbReference type="Proteomes" id="UP000041254">
    <property type="component" value="Unassembled WGS sequence"/>
</dbReference>
<evidence type="ECO:0000313" key="4">
    <source>
        <dbReference type="Proteomes" id="UP000041254"/>
    </source>
</evidence>
<organism evidence="3 4">
    <name type="scientific">Vitrella brassicaformis (strain CCMP3155)</name>
    <dbReference type="NCBI Taxonomy" id="1169540"/>
    <lineage>
        <taxon>Eukaryota</taxon>
        <taxon>Sar</taxon>
        <taxon>Alveolata</taxon>
        <taxon>Colpodellida</taxon>
        <taxon>Vitrellaceae</taxon>
        <taxon>Vitrella</taxon>
    </lineage>
</organism>
<dbReference type="PhylomeDB" id="A0A0G4H7I6"/>
<evidence type="ECO:0000256" key="1">
    <source>
        <dbReference type="SAM" id="MobiDB-lite"/>
    </source>
</evidence>
<reference evidence="3 4" key="1">
    <citation type="submission" date="2014-11" db="EMBL/GenBank/DDBJ databases">
        <authorList>
            <person name="Zhu J."/>
            <person name="Qi W."/>
            <person name="Song R."/>
        </authorList>
    </citation>
    <scope>NUCLEOTIDE SEQUENCE [LARGE SCALE GENOMIC DNA]</scope>
</reference>
<sequence>MMMTRCFSLVILVVGLAAVTAQRNSDRQMWVGEGSYYSMAPTARRGRTAALTCMVRRFSAALRRSRPAKLRRCHSSSRVVDLKGMITSSLTMQEAALAVREAALAAIQRGDAPHRRIRTSRAAAAPRRDDGFLQQVH</sequence>
<dbReference type="InParanoid" id="A0A0G4H7I6"/>
<feature type="chain" id="PRO_5005191204" evidence="2">
    <location>
        <begin position="22"/>
        <end position="137"/>
    </location>
</feature>
<feature type="region of interest" description="Disordered" evidence="1">
    <location>
        <begin position="115"/>
        <end position="137"/>
    </location>
</feature>
<evidence type="ECO:0000313" key="3">
    <source>
        <dbReference type="EMBL" id="CEM39712.1"/>
    </source>
</evidence>
<dbReference type="EMBL" id="CDMY01001045">
    <property type="protein sequence ID" value="CEM39712.1"/>
    <property type="molecule type" value="Genomic_DNA"/>
</dbReference>
<proteinExistence type="predicted"/>
<protein>
    <submittedName>
        <fullName evidence="3">Uncharacterized protein</fullName>
    </submittedName>
</protein>
<dbReference type="VEuPathDB" id="CryptoDB:Vbra_19746"/>
<gene>
    <name evidence="3" type="ORF">Vbra_19746</name>
</gene>